<evidence type="ECO:0000313" key="4">
    <source>
        <dbReference type="Proteomes" id="UP000094291"/>
    </source>
</evidence>
<keyword evidence="1" id="KW-0472">Membrane</keyword>
<comment type="caution">
    <text evidence="3">The sequence shown here is derived from an EMBL/GenBank/DDBJ whole genome shotgun (WGS) entry which is preliminary data.</text>
</comment>
<feature type="domain" description="HPP transmembrane region" evidence="2">
    <location>
        <begin position="6"/>
        <end position="152"/>
    </location>
</feature>
<dbReference type="Pfam" id="PF04982">
    <property type="entry name" value="TM_HPP"/>
    <property type="match status" value="1"/>
</dbReference>
<keyword evidence="1" id="KW-0812">Transmembrane</keyword>
<feature type="transmembrane region" description="Helical" evidence="1">
    <location>
        <begin position="71"/>
        <end position="101"/>
    </location>
</feature>
<proteinExistence type="predicted"/>
<name>A0A1E2VBP6_9GAMM</name>
<organism evidence="3 4">
    <name type="scientific">Terasakiispira papahanaumokuakeensis</name>
    <dbReference type="NCBI Taxonomy" id="197479"/>
    <lineage>
        <taxon>Bacteria</taxon>
        <taxon>Pseudomonadati</taxon>
        <taxon>Pseudomonadota</taxon>
        <taxon>Gammaproteobacteria</taxon>
        <taxon>Oceanospirillales</taxon>
        <taxon>Terasakiispira</taxon>
    </lineage>
</organism>
<gene>
    <name evidence="3" type="ORF">BFW38_12870</name>
</gene>
<accession>A0A1E2VBP6</accession>
<protein>
    <submittedName>
        <fullName evidence="3">HPP family protein</fullName>
    </submittedName>
</protein>
<dbReference type="InterPro" id="IPR058581">
    <property type="entry name" value="TM_HPP"/>
</dbReference>
<dbReference type="OrthoDB" id="9811720at2"/>
<feature type="transmembrane region" description="Helical" evidence="1">
    <location>
        <begin position="34"/>
        <end position="51"/>
    </location>
</feature>
<dbReference type="PANTHER" id="PTHR33741">
    <property type="entry name" value="TRANSMEMBRANE PROTEIN DDB_G0269096-RELATED"/>
    <property type="match status" value="1"/>
</dbReference>
<dbReference type="STRING" id="197479.BFW38_12870"/>
<dbReference type="EMBL" id="MDTQ01000001">
    <property type="protein sequence ID" value="ODC04292.1"/>
    <property type="molecule type" value="Genomic_DNA"/>
</dbReference>
<dbReference type="InterPro" id="IPR007065">
    <property type="entry name" value="HPP"/>
</dbReference>
<dbReference type="AlphaFoldDB" id="A0A1E2VBP6"/>
<evidence type="ECO:0000256" key="1">
    <source>
        <dbReference type="SAM" id="Phobius"/>
    </source>
</evidence>
<reference evidence="3 4" key="1">
    <citation type="submission" date="2016-08" db="EMBL/GenBank/DDBJ databases">
        <authorList>
            <person name="Seilhamer J.J."/>
        </authorList>
    </citation>
    <scope>NUCLEOTIDE SEQUENCE [LARGE SCALE GENOMIC DNA]</scope>
    <source>
        <strain evidence="3 4">PH27A</strain>
    </source>
</reference>
<dbReference type="Proteomes" id="UP000094291">
    <property type="component" value="Unassembled WGS sequence"/>
</dbReference>
<keyword evidence="1" id="KW-1133">Transmembrane helix</keyword>
<dbReference type="RefSeq" id="WP_068999274.1">
    <property type="nucleotide sequence ID" value="NZ_MDTQ01000001.1"/>
</dbReference>
<keyword evidence="4" id="KW-1185">Reference proteome</keyword>
<sequence length="158" mass="16640">MPSLSSPHIALIAGLGATVCISALALLSQHSPGALWLMAPFGATMVIMFALPNSPLAHPRNIIGGHLLTSLVGLCLLYGLGVSPLTLGLGVGIALMLMMLTKTTHPPAGANPLLIMLTGQHWDFLLTPVLSGSVLIVLFGCLYHRWVSHQPYVGFQKT</sequence>
<feature type="transmembrane region" description="Helical" evidence="1">
    <location>
        <begin position="122"/>
        <end position="146"/>
    </location>
</feature>
<dbReference type="PANTHER" id="PTHR33741:SF5">
    <property type="entry name" value="TRANSMEMBRANE PROTEIN DDB_G0269096-RELATED"/>
    <property type="match status" value="1"/>
</dbReference>
<feature type="transmembrane region" description="Helical" evidence="1">
    <location>
        <begin position="6"/>
        <end position="27"/>
    </location>
</feature>
<evidence type="ECO:0000313" key="3">
    <source>
        <dbReference type="EMBL" id="ODC04292.1"/>
    </source>
</evidence>
<evidence type="ECO:0000259" key="2">
    <source>
        <dbReference type="Pfam" id="PF04982"/>
    </source>
</evidence>